<sequence>MTIRIDKVVTSGTFALDGGEWDVDNNIWLIGDDESCYIIDAAHEAEPIIQAVGDRKVLGVLLTHGHNDHVTVAPQLAERFDAPIFLHPGDDMLWQMTHPEVGYEEIADQEQFPLPDGTFLTALNTPGHSPGSTVFYAPDHGVLFGGDTLFNGGPGATGDRSFASFDTIIESLRTKVLELPDDTIVHTGHGDDTTIGGEAPHLDEWIKRGY</sequence>
<dbReference type="EMBL" id="PDJF01000001">
    <property type="protein sequence ID" value="PFG27930.1"/>
    <property type="molecule type" value="Genomic_DNA"/>
</dbReference>
<dbReference type="PANTHER" id="PTHR46233">
    <property type="entry name" value="HYDROXYACYLGLUTATHIONE HYDROLASE GLOC"/>
    <property type="match status" value="1"/>
</dbReference>
<gene>
    <name evidence="2" type="ORF">ATK06_1012</name>
</gene>
<dbReference type="PANTHER" id="PTHR46233:SF4">
    <property type="entry name" value="METALLO-BETA-LACTAMASE DOMAIN-CONTAINING PROTEIN"/>
    <property type="match status" value="1"/>
</dbReference>
<dbReference type="InterPro" id="IPR051453">
    <property type="entry name" value="MBL_Glyoxalase_II"/>
</dbReference>
<accession>A0A2A9DPT2</accession>
<organism evidence="2 3">
    <name type="scientific">Corynebacterium renale</name>
    <dbReference type="NCBI Taxonomy" id="1724"/>
    <lineage>
        <taxon>Bacteria</taxon>
        <taxon>Bacillati</taxon>
        <taxon>Actinomycetota</taxon>
        <taxon>Actinomycetes</taxon>
        <taxon>Mycobacteriales</taxon>
        <taxon>Corynebacteriaceae</taxon>
        <taxon>Corynebacterium</taxon>
    </lineage>
</organism>
<evidence type="ECO:0000313" key="3">
    <source>
        <dbReference type="Proteomes" id="UP000221653"/>
    </source>
</evidence>
<keyword evidence="3" id="KW-1185">Reference proteome</keyword>
<dbReference type="CDD" id="cd06262">
    <property type="entry name" value="metallo-hydrolase-like_MBL-fold"/>
    <property type="match status" value="1"/>
</dbReference>
<dbReference type="Proteomes" id="UP000221653">
    <property type="component" value="Unassembled WGS sequence"/>
</dbReference>
<evidence type="ECO:0000313" key="2">
    <source>
        <dbReference type="EMBL" id="PFG27930.1"/>
    </source>
</evidence>
<evidence type="ECO:0000259" key="1">
    <source>
        <dbReference type="SMART" id="SM00849"/>
    </source>
</evidence>
<dbReference type="InterPro" id="IPR036866">
    <property type="entry name" value="RibonucZ/Hydroxyglut_hydro"/>
</dbReference>
<dbReference type="InterPro" id="IPR001279">
    <property type="entry name" value="Metallo-B-lactamas"/>
</dbReference>
<dbReference type="RefSeq" id="WP_048380932.1">
    <property type="nucleotide sequence ID" value="NZ_LDYE01000008.1"/>
</dbReference>
<keyword evidence="2" id="KW-0378">Hydrolase</keyword>
<name>A0A2A9DPT2_9CORY</name>
<dbReference type="OrthoDB" id="2971563at2"/>
<reference evidence="2 3" key="1">
    <citation type="submission" date="2017-10" db="EMBL/GenBank/DDBJ databases">
        <title>Sequencing the genomes of 1000 actinobacteria strains.</title>
        <authorList>
            <person name="Klenk H.-P."/>
        </authorList>
    </citation>
    <scope>NUCLEOTIDE SEQUENCE [LARGE SCALE GENOMIC DNA]</scope>
    <source>
        <strain evidence="2 3">DSM 20688</strain>
    </source>
</reference>
<protein>
    <submittedName>
        <fullName evidence="2">Glyoxylase-like metal-dependent hydrolase (Beta-lactamase superfamily II)</fullName>
    </submittedName>
</protein>
<dbReference type="Pfam" id="PF00753">
    <property type="entry name" value="Lactamase_B"/>
    <property type="match status" value="1"/>
</dbReference>
<dbReference type="AlphaFoldDB" id="A0A2A9DPT2"/>
<dbReference type="Gene3D" id="3.60.15.10">
    <property type="entry name" value="Ribonuclease Z/Hydroxyacylglutathione hydrolase-like"/>
    <property type="match status" value="1"/>
</dbReference>
<comment type="caution">
    <text evidence="2">The sequence shown here is derived from an EMBL/GenBank/DDBJ whole genome shotgun (WGS) entry which is preliminary data.</text>
</comment>
<dbReference type="SUPFAM" id="SSF56281">
    <property type="entry name" value="Metallo-hydrolase/oxidoreductase"/>
    <property type="match status" value="1"/>
</dbReference>
<dbReference type="SMART" id="SM00849">
    <property type="entry name" value="Lactamase_B"/>
    <property type="match status" value="1"/>
</dbReference>
<dbReference type="STRING" id="1724.GCA_001044175_02342"/>
<proteinExistence type="predicted"/>
<feature type="domain" description="Metallo-beta-lactamase" evidence="1">
    <location>
        <begin position="24"/>
        <end position="189"/>
    </location>
</feature>
<dbReference type="GO" id="GO:0016787">
    <property type="term" value="F:hydrolase activity"/>
    <property type="evidence" value="ECO:0007669"/>
    <property type="project" value="UniProtKB-KW"/>
</dbReference>